<accession>A0A2T3YWX7</accession>
<reference evidence="2 3" key="1">
    <citation type="submission" date="2016-07" db="EMBL/GenBank/DDBJ databases">
        <title>Multiple horizontal gene transfer events from other fungi enriched the ability of initially mycotrophic Trichoderma (Ascomycota) to feed on dead plant biomass.</title>
        <authorList>
            <consortium name="DOE Joint Genome Institute"/>
            <person name="Aerts A."/>
            <person name="Atanasova L."/>
            <person name="Chenthamara K."/>
            <person name="Zhang J."/>
            <person name="Grujic M."/>
            <person name="Henrissat B."/>
            <person name="Kuo A."/>
            <person name="Salamov A."/>
            <person name="Lipzen A."/>
            <person name="Labutti K."/>
            <person name="Barry K."/>
            <person name="Miao Y."/>
            <person name="Rahimi M.J."/>
            <person name="Shen Q."/>
            <person name="Grigoriev I.V."/>
            <person name="Kubicek C.P."/>
            <person name="Druzhinina I.S."/>
        </authorList>
    </citation>
    <scope>NUCLEOTIDE SEQUENCE [LARGE SCALE GENOMIC DNA]</scope>
    <source>
        <strain evidence="2 3">CBS 433.97</strain>
    </source>
</reference>
<organism evidence="2 3">
    <name type="scientific">Trichoderma asperellum (strain ATCC 204424 / CBS 433.97 / NBRC 101777)</name>
    <dbReference type="NCBI Taxonomy" id="1042311"/>
    <lineage>
        <taxon>Eukaryota</taxon>
        <taxon>Fungi</taxon>
        <taxon>Dikarya</taxon>
        <taxon>Ascomycota</taxon>
        <taxon>Pezizomycotina</taxon>
        <taxon>Sordariomycetes</taxon>
        <taxon>Hypocreomycetidae</taxon>
        <taxon>Hypocreales</taxon>
        <taxon>Hypocreaceae</taxon>
        <taxon>Trichoderma</taxon>
    </lineage>
</organism>
<sequence>MMPATMRRGLAGKEKKKKKKNKGVQSQSQFHLADHSHSRTGIALPSPIPGTCNIESRSSFEMPLPVPLDLFGLQISVLQPPRSYQLQPAGRCRLVTCARYGMGDFATASCMSQRPSPDRSPLFCQRPQRLTGRSHAPLVLVRASDQLICPPREARQPLMEPLRCVSPLAGRRLP</sequence>
<evidence type="ECO:0000256" key="1">
    <source>
        <dbReference type="SAM" id="MobiDB-lite"/>
    </source>
</evidence>
<evidence type="ECO:0000313" key="2">
    <source>
        <dbReference type="EMBL" id="PTB37037.1"/>
    </source>
</evidence>
<name>A0A2T3YWX7_TRIA4</name>
<dbReference type="AlphaFoldDB" id="A0A2T3YWX7"/>
<feature type="region of interest" description="Disordered" evidence="1">
    <location>
        <begin position="1"/>
        <end position="47"/>
    </location>
</feature>
<keyword evidence="3" id="KW-1185">Reference proteome</keyword>
<gene>
    <name evidence="2" type="ORF">M441DRAFT_51034</name>
</gene>
<proteinExistence type="predicted"/>
<dbReference type="EMBL" id="KZ679269">
    <property type="protein sequence ID" value="PTB37037.1"/>
    <property type="molecule type" value="Genomic_DNA"/>
</dbReference>
<dbReference type="Proteomes" id="UP000240493">
    <property type="component" value="Unassembled WGS sequence"/>
</dbReference>
<evidence type="ECO:0000313" key="3">
    <source>
        <dbReference type="Proteomes" id="UP000240493"/>
    </source>
</evidence>
<protein>
    <submittedName>
        <fullName evidence="2">Uncharacterized protein</fullName>
    </submittedName>
</protein>